<accession>A0A3D8IF48</accession>
<dbReference type="Proteomes" id="UP000256650">
    <property type="component" value="Unassembled WGS sequence"/>
</dbReference>
<keyword evidence="2" id="KW-0479">Metal-binding</keyword>
<dbReference type="GO" id="GO:0006284">
    <property type="term" value="P:base-excision repair"/>
    <property type="evidence" value="ECO:0007669"/>
    <property type="project" value="InterPro"/>
</dbReference>
<dbReference type="GO" id="GO:0003824">
    <property type="term" value="F:catalytic activity"/>
    <property type="evidence" value="ECO:0007669"/>
    <property type="project" value="InterPro"/>
</dbReference>
<dbReference type="EMBL" id="NXLS01000002">
    <property type="protein sequence ID" value="RDU63847.1"/>
    <property type="molecule type" value="Genomic_DNA"/>
</dbReference>
<dbReference type="SMART" id="SM00478">
    <property type="entry name" value="ENDO3c"/>
    <property type="match status" value="1"/>
</dbReference>
<dbReference type="Pfam" id="PF00730">
    <property type="entry name" value="HhH-GPD"/>
    <property type="match status" value="1"/>
</dbReference>
<gene>
    <name evidence="6" type="ORF">CQA43_03250</name>
</gene>
<dbReference type="GO" id="GO:0046872">
    <property type="term" value="F:metal ion binding"/>
    <property type="evidence" value="ECO:0007669"/>
    <property type="project" value="UniProtKB-KW"/>
</dbReference>
<dbReference type="Gene3D" id="1.10.1670.10">
    <property type="entry name" value="Helix-hairpin-Helix base-excision DNA repair enzymes (C-terminal)"/>
    <property type="match status" value="1"/>
</dbReference>
<dbReference type="InterPro" id="IPR003265">
    <property type="entry name" value="HhH-GPD_domain"/>
</dbReference>
<comment type="caution">
    <text evidence="6">The sequence shown here is derived from an EMBL/GenBank/DDBJ whole genome shotgun (WGS) entry which is preliminary data.</text>
</comment>
<dbReference type="SUPFAM" id="SSF48150">
    <property type="entry name" value="DNA-glycosylase"/>
    <property type="match status" value="1"/>
</dbReference>
<keyword evidence="4" id="KW-0411">Iron-sulfur</keyword>
<evidence type="ECO:0000313" key="6">
    <source>
        <dbReference type="EMBL" id="RDU63847.1"/>
    </source>
</evidence>
<organism evidence="6 7">
    <name type="scientific">Helicobacter ganmani</name>
    <dbReference type="NCBI Taxonomy" id="60246"/>
    <lineage>
        <taxon>Bacteria</taxon>
        <taxon>Pseudomonadati</taxon>
        <taxon>Campylobacterota</taxon>
        <taxon>Epsilonproteobacteria</taxon>
        <taxon>Campylobacterales</taxon>
        <taxon>Helicobacteraceae</taxon>
        <taxon>Helicobacter</taxon>
    </lineage>
</organism>
<dbReference type="PANTHER" id="PTHR10359">
    <property type="entry name" value="A/G-SPECIFIC ADENINE GLYCOSYLASE/ENDONUCLEASE III"/>
    <property type="match status" value="1"/>
</dbReference>
<dbReference type="InterPro" id="IPR011257">
    <property type="entry name" value="DNA_glycosylase"/>
</dbReference>
<dbReference type="InterPro" id="IPR023170">
    <property type="entry name" value="HhH_base_excis_C"/>
</dbReference>
<dbReference type="RefSeq" id="WP_115551171.1">
    <property type="nucleotide sequence ID" value="NZ_CAPHNE010000008.1"/>
</dbReference>
<keyword evidence="1" id="KW-0004">4Fe-4S</keyword>
<proteinExistence type="predicted"/>
<sequence length="227" mass="26173">MRIADSYELLEYLKSQNLLPVIPQDFVEISLADLESLKDLWWWPNALSFEVIVGVILVQNTRWEQVSSALEKLKNKEVLNLNSLSEMSLPTLQNLIQNVGLYRQKAARIQQLCQNILKDFGDYASFCAQVSRQWLLSQKGIGAESCDAILCYGLGKEVMVADKYTYKLLQSYGYTLESYEDLQIWLSSGVYENYDKVCTLYGFKIPLNLLFARFHGKIVEYCKIHKI</sequence>
<evidence type="ECO:0000256" key="2">
    <source>
        <dbReference type="ARBA" id="ARBA00022723"/>
    </source>
</evidence>
<dbReference type="PANTHER" id="PTHR10359:SF19">
    <property type="entry name" value="DNA REPAIR GLYCOSYLASE MJ1434-RELATED"/>
    <property type="match status" value="1"/>
</dbReference>
<keyword evidence="7" id="KW-1185">Reference proteome</keyword>
<dbReference type="Gene3D" id="1.10.340.30">
    <property type="entry name" value="Hypothetical protein, domain 2"/>
    <property type="match status" value="1"/>
</dbReference>
<name>A0A3D8IF48_9HELI</name>
<dbReference type="GO" id="GO:0051539">
    <property type="term" value="F:4 iron, 4 sulfur cluster binding"/>
    <property type="evidence" value="ECO:0007669"/>
    <property type="project" value="UniProtKB-KW"/>
</dbReference>
<keyword evidence="3" id="KW-0408">Iron</keyword>
<evidence type="ECO:0000256" key="4">
    <source>
        <dbReference type="ARBA" id="ARBA00023014"/>
    </source>
</evidence>
<feature type="domain" description="HhH-GPD" evidence="5">
    <location>
        <begin position="57"/>
        <end position="204"/>
    </location>
</feature>
<dbReference type="NCBIfam" id="NF010494">
    <property type="entry name" value="PRK13913.1"/>
    <property type="match status" value="1"/>
</dbReference>
<dbReference type="GeneID" id="82535298"/>
<protein>
    <submittedName>
        <fullName evidence="6">3-methyladenine DNA glycosylase</fullName>
    </submittedName>
</protein>
<evidence type="ECO:0000313" key="7">
    <source>
        <dbReference type="Proteomes" id="UP000256650"/>
    </source>
</evidence>
<evidence type="ECO:0000256" key="3">
    <source>
        <dbReference type="ARBA" id="ARBA00023004"/>
    </source>
</evidence>
<dbReference type="CDD" id="cd00056">
    <property type="entry name" value="ENDO3c"/>
    <property type="match status" value="1"/>
</dbReference>
<evidence type="ECO:0000259" key="5">
    <source>
        <dbReference type="SMART" id="SM00478"/>
    </source>
</evidence>
<reference evidence="6 7" key="1">
    <citation type="submission" date="2018-04" db="EMBL/GenBank/DDBJ databases">
        <title>Novel Campyloabacter and Helicobacter Species and Strains.</title>
        <authorList>
            <person name="Mannion A.J."/>
            <person name="Shen Z."/>
            <person name="Fox J.G."/>
        </authorList>
    </citation>
    <scope>NUCLEOTIDE SEQUENCE [LARGE SCALE GENOMIC DNA]</scope>
    <source>
        <strain evidence="6 7">MIT 99-5101</strain>
    </source>
</reference>
<evidence type="ECO:0000256" key="1">
    <source>
        <dbReference type="ARBA" id="ARBA00022485"/>
    </source>
</evidence>
<dbReference type="AlphaFoldDB" id="A0A3D8IF48"/>
<dbReference type="OrthoDB" id="9802365at2"/>